<dbReference type="GeneTree" id="ENSGT00390000014991"/>
<dbReference type="OMA" id="ENMENPE"/>
<dbReference type="PhosphoSitePlus" id="F1LNH2"/>
<dbReference type="AlphaFoldDB" id="F1LNH2"/>
<reference evidence="4" key="2">
    <citation type="submission" date="2024-01" db="EMBL/GenBank/DDBJ databases">
        <title>GRCr8: a new rat reference genome assembly contstructed from accurate long reads and long range scaffolding.</title>
        <authorList>
            <person name="Doris P.A."/>
            <person name="Kalbfleisch T."/>
            <person name="Li K."/>
            <person name="Howe K."/>
            <person name="Wood J."/>
        </authorList>
    </citation>
    <scope>NUCLEOTIDE SEQUENCE [LARGE SCALE GENOMIC DNA]</scope>
    <source>
        <strain evidence="4">Brown Norway</strain>
    </source>
</reference>
<sequence length="598" mass="65822">MWGLPQPSQTPMVHCPLGSCLPQHPLRSRAEAGCPREPGYHAISSPCLPPPLPYLSRRQAPEFLTGGGRRGWGSPFPLPTEGDNVVLSCLRDSSPVSSEKLAWYRGNQSTPFLELSLRSPDLGLHIGPLGILLVIVNVSDHRGGFYLCQKRPSFKDTWQPAWTVNVEDSGELFRWNASDLGDLDCDLGNRSSGSHRSTSGSQLYVWATDHPEVWKTKPVCAPREISLNQSLINQDLTVAPGSTLWLSCGVPPVPVTKGSISWTHVHPKTLNVSLLSLSLGGEHPVREMWVWGSLLLLPQAKASDEGTYYCLQGGLTIKMHVKVIARSAVWLWLLRTGGWIVPVVTLVYVIFCMVSMAAFLYFRRAFILRRKRKRMTDPARRFFKVTPPSGNGTQNQYGNVLSLPTSTSGQAHAQRWAASLGSGPVSYGNPRIEVQDAGAQRHETGLEEEGEAYEEPDSEEGSEFYENDSNLEQDQLSQDGSGYENPEDDPVGPEEEDSFSNAESYENADEELAQPVGRTMDFLSPHGSAWDPSREASSLGSQSYEDMRGILYAAPQLQSIRSGPSHEEDADSYENMDKSDDPEPAWAGEGHMGTWGAT</sequence>
<dbReference type="GO" id="GO:0051281">
    <property type="term" value="P:positive regulation of release of sequestered calcium ion into cytosol"/>
    <property type="evidence" value="ECO:0000266"/>
    <property type="project" value="RGD"/>
</dbReference>
<dbReference type="HOGENOM" id="CLU_038774_0_0_1"/>
<dbReference type="InterPro" id="IPR036179">
    <property type="entry name" value="Ig-like_dom_sf"/>
</dbReference>
<feature type="compositionally biased region" description="Acidic residues" evidence="1">
    <location>
        <begin position="485"/>
        <end position="498"/>
    </location>
</feature>
<dbReference type="PROSITE" id="PS50835">
    <property type="entry name" value="IG_LIKE"/>
    <property type="match status" value="2"/>
</dbReference>
<dbReference type="GO" id="GO:0009897">
    <property type="term" value="C:external side of plasma membrane"/>
    <property type="evidence" value="ECO:0000266"/>
    <property type="project" value="RGD"/>
</dbReference>
<feature type="domain" description="Ig-like" evidence="3">
    <location>
        <begin position="222"/>
        <end position="310"/>
    </location>
</feature>
<dbReference type="AGR" id="RGD:1309086"/>
<feature type="region of interest" description="Disordered" evidence="1">
    <location>
        <begin position="380"/>
        <end position="406"/>
    </location>
</feature>
<keyword evidence="2" id="KW-0472">Membrane</keyword>
<dbReference type="Ensembl" id="ENSRNOT00000055027.6">
    <property type="protein sequence ID" value="ENSRNOP00000051906.3"/>
    <property type="gene ID" value="ENSRNOG00000018311.8"/>
</dbReference>
<dbReference type="GO" id="GO:0019724">
    <property type="term" value="P:B cell mediated immunity"/>
    <property type="evidence" value="ECO:0000266"/>
    <property type="project" value="RGD"/>
</dbReference>
<accession>F1LNH2</accession>
<dbReference type="SUPFAM" id="SSF48726">
    <property type="entry name" value="Immunoglobulin"/>
    <property type="match status" value="2"/>
</dbReference>
<dbReference type="eggNOG" id="ENOG502STG8">
    <property type="taxonomic scope" value="Eukaryota"/>
</dbReference>
<dbReference type="GO" id="GO:0050853">
    <property type="term" value="P:B cell receptor signaling pathway"/>
    <property type="evidence" value="ECO:0000266"/>
    <property type="project" value="RGD"/>
</dbReference>
<protein>
    <submittedName>
        <fullName evidence="4">CD19 molecule</fullName>
    </submittedName>
</protein>
<feature type="compositionally biased region" description="Polar residues" evidence="1">
    <location>
        <begin position="388"/>
        <end position="406"/>
    </location>
</feature>
<dbReference type="InterPro" id="IPR007110">
    <property type="entry name" value="Ig-like_dom"/>
</dbReference>
<proteinExistence type="evidence at protein level"/>
<dbReference type="GO" id="GO:0002322">
    <property type="term" value="P:B cell proliferation involved in immune response"/>
    <property type="evidence" value="ECO:0000266"/>
    <property type="project" value="RGD"/>
</dbReference>
<dbReference type="Reactome" id="R-RNO-977606">
    <property type="pathway name" value="Regulation of Complement cascade"/>
</dbReference>
<dbReference type="Reactome" id="R-RNO-983695">
    <property type="pathway name" value="Antigen activates B Cell Receptor (BCR) leading to generation of second messengers"/>
</dbReference>
<dbReference type="GO" id="GO:0032991">
    <property type="term" value="C:protein-containing complex"/>
    <property type="evidence" value="ECO:0000266"/>
    <property type="project" value="RGD"/>
</dbReference>
<feature type="transmembrane region" description="Helical" evidence="2">
    <location>
        <begin position="339"/>
        <end position="362"/>
    </location>
</feature>
<evidence type="ECO:0000259" key="3">
    <source>
        <dbReference type="PROSITE" id="PS50835"/>
    </source>
</evidence>
<name>F1LNH2_RAT</name>
<dbReference type="Reactome" id="R-RNO-198933">
    <property type="pathway name" value="Immunoregulatory interactions between a Lymphoid and a non-Lymphoid cell"/>
</dbReference>
<reference evidence="4" key="3">
    <citation type="submission" date="2025-08" db="UniProtKB">
        <authorList>
            <consortium name="Ensembl"/>
        </authorList>
    </citation>
    <scope>IDENTIFICATION</scope>
    <source>
        <strain evidence="4">Brown Norway</strain>
    </source>
</reference>
<feature type="region of interest" description="Disordered" evidence="1">
    <location>
        <begin position="437"/>
        <end position="542"/>
    </location>
</feature>
<dbReference type="Proteomes" id="UP000002494">
    <property type="component" value="Chromosome 1"/>
</dbReference>
<dbReference type="GO" id="GO:0042100">
    <property type="term" value="P:B cell proliferation"/>
    <property type="evidence" value="ECO:0000266"/>
    <property type="project" value="RGD"/>
</dbReference>
<keyword evidence="2" id="KW-1133">Transmembrane helix</keyword>
<dbReference type="GO" id="GO:0005886">
    <property type="term" value="C:plasma membrane"/>
    <property type="evidence" value="ECO:0000266"/>
    <property type="project" value="RGD"/>
</dbReference>
<dbReference type="InterPro" id="IPR013783">
    <property type="entry name" value="Ig-like_fold"/>
</dbReference>
<dbReference type="GO" id="GO:0050864">
    <property type="term" value="P:regulation of B cell activation"/>
    <property type="evidence" value="ECO:0000266"/>
    <property type="project" value="RGD"/>
</dbReference>
<evidence type="ECO:0000256" key="1">
    <source>
        <dbReference type="SAM" id="MobiDB-lite"/>
    </source>
</evidence>
<dbReference type="PANTHER" id="PTHR16674">
    <property type="entry name" value="B-LYMPHOCYTE ANTIGEN CD19"/>
    <property type="match status" value="1"/>
</dbReference>
<dbReference type="SMR" id="F1LNH2"/>
<dbReference type="SMART" id="SM00409">
    <property type="entry name" value="IG"/>
    <property type="match status" value="2"/>
</dbReference>
<dbReference type="InterPro" id="IPR003599">
    <property type="entry name" value="Ig_sub"/>
</dbReference>
<dbReference type="Reactome" id="R-RNO-1257604">
    <property type="pathway name" value="PIP3 activates AKT signaling"/>
</dbReference>
<dbReference type="GO" id="GO:0050855">
    <property type="term" value="P:regulation of B cell receptor signaling pathway"/>
    <property type="evidence" value="ECO:0000266"/>
    <property type="project" value="RGD"/>
</dbReference>
<dbReference type="RGD" id="1309086">
    <property type="gene designation" value="Cd19"/>
</dbReference>
<keyword evidence="2" id="KW-0812">Transmembrane</keyword>
<evidence type="ECO:0000313" key="5">
    <source>
        <dbReference type="Proteomes" id="UP000002494"/>
    </source>
</evidence>
<dbReference type="VEuPathDB" id="HostDB:ENSRNOG00000018311"/>
<evidence type="ECO:0007829" key="7">
    <source>
        <dbReference type="PubMed" id="22673903"/>
    </source>
</evidence>
<dbReference type="InParanoid" id="F1LNH2"/>
<feature type="domain" description="Ig-like" evidence="3">
    <location>
        <begin position="61"/>
        <end position="149"/>
    </location>
</feature>
<evidence type="ECO:0000313" key="6">
    <source>
        <dbReference type="RGD" id="1309086"/>
    </source>
</evidence>
<dbReference type="OrthoDB" id="9449216at2759"/>
<dbReference type="PANTHER" id="PTHR16674:SF2">
    <property type="entry name" value="B-LYMPHOCYTE ANTIGEN CD19"/>
    <property type="match status" value="1"/>
</dbReference>
<gene>
    <name evidence="4 6" type="primary">Cd19</name>
</gene>
<evidence type="ECO:0000313" key="4">
    <source>
        <dbReference type="Ensembl" id="ENSRNOP00000051906.3"/>
    </source>
</evidence>
<dbReference type="FunCoup" id="F1LNH2">
    <property type="interactions" value="124"/>
</dbReference>
<dbReference type="GO" id="GO:0050851">
    <property type="term" value="P:antigen receptor-mediated signaling pathway"/>
    <property type="evidence" value="ECO:0000266"/>
    <property type="project" value="RGD"/>
</dbReference>
<dbReference type="STRING" id="10116.ENSRNOP00000051906"/>
<feature type="compositionally biased region" description="Acidic residues" evidence="1">
    <location>
        <begin position="446"/>
        <end position="471"/>
    </location>
</feature>
<feature type="region of interest" description="Disordered" evidence="1">
    <location>
        <begin position="555"/>
        <end position="598"/>
    </location>
</feature>
<dbReference type="Bgee" id="ENSRNOG00000018311">
    <property type="expression patterns" value="Expressed in spleen and 9 other cell types or tissues"/>
</dbReference>
<dbReference type="Reactome" id="R-RNO-6811558">
    <property type="pathway name" value="PI5P, PP2A and IER3 Regulate PI3K/AKT Signaling"/>
</dbReference>
<dbReference type="Gene3D" id="2.60.40.10">
    <property type="entry name" value="Immunoglobulins"/>
    <property type="match status" value="1"/>
</dbReference>
<organism evidence="4 5">
    <name type="scientific">Rattus norvegicus</name>
    <name type="common">Rat</name>
    <dbReference type="NCBI Taxonomy" id="10116"/>
    <lineage>
        <taxon>Eukaryota</taxon>
        <taxon>Metazoa</taxon>
        <taxon>Chordata</taxon>
        <taxon>Craniata</taxon>
        <taxon>Vertebrata</taxon>
        <taxon>Euteleostomi</taxon>
        <taxon>Mammalia</taxon>
        <taxon>Eutheria</taxon>
        <taxon>Euarchontoglires</taxon>
        <taxon>Glires</taxon>
        <taxon>Rodentia</taxon>
        <taxon>Myomorpha</taxon>
        <taxon>Muroidea</taxon>
        <taxon>Muridae</taxon>
        <taxon>Murinae</taxon>
        <taxon>Rattus</taxon>
    </lineage>
</organism>
<evidence type="ECO:0000256" key="2">
    <source>
        <dbReference type="SAM" id="Phobius"/>
    </source>
</evidence>
<reference evidence="4" key="4">
    <citation type="submission" date="2025-09" db="UniProtKB">
        <authorList>
            <consortium name="Ensembl"/>
        </authorList>
    </citation>
    <scope>IDENTIFICATION</scope>
    <source>
        <strain evidence="4">Brown Norway</strain>
    </source>
</reference>
<dbReference type="PaxDb" id="10116-ENSRNOP00000051906"/>
<reference evidence="7" key="1">
    <citation type="journal article" date="2012" name="Nat. Commun.">
        <title>Quantitative maps of protein phosphorylation sites across 14 different rat organs and tissues.</title>
        <authorList>
            <person name="Lundby A."/>
            <person name="Secher A."/>
            <person name="Lage K."/>
            <person name="Nordsborg N.B."/>
            <person name="Dmytriyev A."/>
            <person name="Lundby C."/>
            <person name="Olsen J.V."/>
        </authorList>
    </citation>
    <scope>IDENTIFICATION BY MASS SPECTROMETRY [LARGE SCALE ANALYSIS]</scope>
</reference>
<keyword evidence="5" id="KW-1185">Reference proteome</keyword>
<dbReference type="GO" id="GO:0051897">
    <property type="term" value="P:positive regulation of phosphatidylinositol 3-kinase/protein kinase B signal transduction"/>
    <property type="evidence" value="ECO:0000266"/>
    <property type="project" value="RGD"/>
</dbReference>
<dbReference type="GO" id="GO:0016064">
    <property type="term" value="P:immunoglobulin mediated immune response"/>
    <property type="evidence" value="ECO:0000266"/>
    <property type="project" value="RGD"/>
</dbReference>
<dbReference type="InterPro" id="IPR042341">
    <property type="entry name" value="CD19"/>
</dbReference>
<dbReference type="GO" id="GO:0001923">
    <property type="term" value="P:B-1 B cell differentiation"/>
    <property type="evidence" value="ECO:0000266"/>
    <property type="project" value="RGD"/>
</dbReference>